<evidence type="ECO:0000256" key="5">
    <source>
        <dbReference type="ARBA" id="ARBA00022989"/>
    </source>
</evidence>
<feature type="transmembrane region" description="Helical" evidence="9">
    <location>
        <begin position="49"/>
        <end position="73"/>
    </location>
</feature>
<reference evidence="11" key="2">
    <citation type="submission" date="2015-01" db="EMBL/GenBank/DDBJ databases">
        <title>Evolutionary Origins and Diversification of the Mycorrhizal Mutualists.</title>
        <authorList>
            <consortium name="DOE Joint Genome Institute"/>
            <consortium name="Mycorrhizal Genomics Consortium"/>
            <person name="Kohler A."/>
            <person name="Kuo A."/>
            <person name="Nagy L.G."/>
            <person name="Floudas D."/>
            <person name="Copeland A."/>
            <person name="Barry K.W."/>
            <person name="Cichocki N."/>
            <person name="Veneault-Fourrey C."/>
            <person name="LaButti K."/>
            <person name="Lindquist E.A."/>
            <person name="Lipzen A."/>
            <person name="Lundell T."/>
            <person name="Morin E."/>
            <person name="Murat C."/>
            <person name="Riley R."/>
            <person name="Ohm R."/>
            <person name="Sun H."/>
            <person name="Tunlid A."/>
            <person name="Henrissat B."/>
            <person name="Grigoriev I.V."/>
            <person name="Hibbett D.S."/>
            <person name="Martin F."/>
        </authorList>
    </citation>
    <scope>NUCLEOTIDE SEQUENCE [LARGE SCALE GENOMIC DNA]</scope>
    <source>
        <strain evidence="11">MUT 4182</strain>
    </source>
</reference>
<accession>A0A0C3KQ24</accession>
<evidence type="ECO:0000256" key="4">
    <source>
        <dbReference type="ARBA" id="ARBA00022692"/>
    </source>
</evidence>
<dbReference type="Pfam" id="PF25539">
    <property type="entry name" value="Bestrophin_2"/>
    <property type="match status" value="2"/>
</dbReference>
<proteinExistence type="predicted"/>
<feature type="region of interest" description="Disordered" evidence="8">
    <location>
        <begin position="164"/>
        <end position="204"/>
    </location>
</feature>
<evidence type="ECO:0000256" key="3">
    <source>
        <dbReference type="ARBA" id="ARBA00022475"/>
    </source>
</evidence>
<keyword evidence="7 9" id="KW-0472">Membrane</keyword>
<dbReference type="InterPro" id="IPR044669">
    <property type="entry name" value="YneE/VCCN1/2-like"/>
</dbReference>
<evidence type="ECO:0000256" key="2">
    <source>
        <dbReference type="ARBA" id="ARBA00022448"/>
    </source>
</evidence>
<evidence type="ECO:0000256" key="7">
    <source>
        <dbReference type="ARBA" id="ARBA00023136"/>
    </source>
</evidence>
<evidence type="ECO:0000256" key="6">
    <source>
        <dbReference type="ARBA" id="ARBA00023065"/>
    </source>
</evidence>
<dbReference type="Proteomes" id="UP000054248">
    <property type="component" value="Unassembled WGS sequence"/>
</dbReference>
<dbReference type="EMBL" id="KN823084">
    <property type="protein sequence ID" value="KIO23473.1"/>
    <property type="molecule type" value="Genomic_DNA"/>
</dbReference>
<reference evidence="10 11" key="1">
    <citation type="submission" date="2014-04" db="EMBL/GenBank/DDBJ databases">
        <authorList>
            <consortium name="DOE Joint Genome Institute"/>
            <person name="Kuo A."/>
            <person name="Girlanda M."/>
            <person name="Perotto S."/>
            <person name="Kohler A."/>
            <person name="Nagy L.G."/>
            <person name="Floudas D."/>
            <person name="Copeland A."/>
            <person name="Barry K.W."/>
            <person name="Cichocki N."/>
            <person name="Veneault-Fourrey C."/>
            <person name="LaButti K."/>
            <person name="Lindquist E.A."/>
            <person name="Lipzen A."/>
            <person name="Lundell T."/>
            <person name="Morin E."/>
            <person name="Murat C."/>
            <person name="Sun H."/>
            <person name="Tunlid A."/>
            <person name="Henrissat B."/>
            <person name="Grigoriev I.V."/>
            <person name="Hibbett D.S."/>
            <person name="Martin F."/>
            <person name="Nordberg H.P."/>
            <person name="Cantor M.N."/>
            <person name="Hua S.X."/>
        </authorList>
    </citation>
    <scope>NUCLEOTIDE SEQUENCE [LARGE SCALE GENOMIC DNA]</scope>
    <source>
        <strain evidence="10 11">MUT 4182</strain>
    </source>
</reference>
<keyword evidence="3" id="KW-1003">Cell membrane</keyword>
<dbReference type="PANTHER" id="PTHR33281:SF19">
    <property type="entry name" value="VOLTAGE-DEPENDENT ANION CHANNEL-FORMING PROTEIN YNEE"/>
    <property type="match status" value="1"/>
</dbReference>
<dbReference type="AlphaFoldDB" id="A0A0C3KQ24"/>
<sequence length="445" mass="50465">MTVGSRFNYCNERFNSAVINDVWPELWFFSFIAVALCCINQYTEVNFTLSTTLLTVLGTVLGLVLCFCTSLAYDRYWEVRKLWGNIALASRKLGMIIWVHVPLEREVNEGENADDIQLRALIERKSMVNLVQAFSVSVKHFLRSEPGISYKDLYPLLSSLPQSVDESHKRSDEGSSKEEPDDMPASLPMWQESPLSTSHTAKSRKKGFDPGCVLPNVESAVQLAPARNQAKETAYDIFPPFIIFLPIHTMIKKLVGTHHGDEDGSRNIFGKKKDLEPIESNIPLEISLFLFSYMEILLRDKLLDPAIATEYDNTLVSMQDSATNLQRICSTPIPFAYLRVSIWLFLLFLPLEIYSSFKWLTIPCTALICFLYVGILETGQGIENPSNYDGNHLDMDHFCLQIQRDLAQITGHPSGDQSGFIFSQFNQPFAPQDRRSAIEILRKDP</sequence>
<organism evidence="10 11">
    <name type="scientific">Tulasnella calospora MUT 4182</name>
    <dbReference type="NCBI Taxonomy" id="1051891"/>
    <lineage>
        <taxon>Eukaryota</taxon>
        <taxon>Fungi</taxon>
        <taxon>Dikarya</taxon>
        <taxon>Basidiomycota</taxon>
        <taxon>Agaricomycotina</taxon>
        <taxon>Agaricomycetes</taxon>
        <taxon>Cantharellales</taxon>
        <taxon>Tulasnellaceae</taxon>
        <taxon>Tulasnella</taxon>
    </lineage>
</organism>
<feature type="transmembrane region" description="Helical" evidence="9">
    <location>
        <begin position="359"/>
        <end position="376"/>
    </location>
</feature>
<keyword evidence="6" id="KW-0406">Ion transport</keyword>
<evidence type="ECO:0000256" key="9">
    <source>
        <dbReference type="SAM" id="Phobius"/>
    </source>
</evidence>
<feature type="transmembrane region" description="Helical" evidence="9">
    <location>
        <begin position="26"/>
        <end position="43"/>
    </location>
</feature>
<dbReference type="GO" id="GO:0005254">
    <property type="term" value="F:chloride channel activity"/>
    <property type="evidence" value="ECO:0007669"/>
    <property type="project" value="InterPro"/>
</dbReference>
<protein>
    <submittedName>
        <fullName evidence="10">Uncharacterized protein</fullName>
    </submittedName>
</protein>
<evidence type="ECO:0000313" key="10">
    <source>
        <dbReference type="EMBL" id="KIO23473.1"/>
    </source>
</evidence>
<keyword evidence="11" id="KW-1185">Reference proteome</keyword>
<keyword evidence="2" id="KW-0813">Transport</keyword>
<feature type="compositionally biased region" description="Basic and acidic residues" evidence="8">
    <location>
        <begin position="165"/>
        <end position="178"/>
    </location>
</feature>
<evidence type="ECO:0000256" key="1">
    <source>
        <dbReference type="ARBA" id="ARBA00004651"/>
    </source>
</evidence>
<feature type="transmembrane region" description="Helical" evidence="9">
    <location>
        <begin position="336"/>
        <end position="353"/>
    </location>
</feature>
<name>A0A0C3KQ24_9AGAM</name>
<gene>
    <name evidence="10" type="ORF">M407DRAFT_27078</name>
</gene>
<comment type="subcellular location">
    <subcellularLocation>
        <location evidence="1">Cell membrane</location>
        <topology evidence="1">Multi-pass membrane protein</topology>
    </subcellularLocation>
</comment>
<evidence type="ECO:0000256" key="8">
    <source>
        <dbReference type="SAM" id="MobiDB-lite"/>
    </source>
</evidence>
<dbReference type="STRING" id="1051891.A0A0C3KQ24"/>
<dbReference type="PANTHER" id="PTHR33281">
    <property type="entry name" value="UPF0187 PROTEIN YNEE"/>
    <property type="match status" value="1"/>
</dbReference>
<keyword evidence="4 9" id="KW-0812">Transmembrane</keyword>
<dbReference type="HOGENOM" id="CLU_029790_6_1_1"/>
<evidence type="ECO:0000313" key="11">
    <source>
        <dbReference type="Proteomes" id="UP000054248"/>
    </source>
</evidence>
<dbReference type="GO" id="GO:0005886">
    <property type="term" value="C:plasma membrane"/>
    <property type="evidence" value="ECO:0007669"/>
    <property type="project" value="UniProtKB-SubCell"/>
</dbReference>
<keyword evidence="5 9" id="KW-1133">Transmembrane helix</keyword>
<dbReference type="OrthoDB" id="1368at2759"/>